<comment type="function">
    <text evidence="7">Participates in both transcription termination and antitermination.</text>
</comment>
<dbReference type="GO" id="GO:0005829">
    <property type="term" value="C:cytosol"/>
    <property type="evidence" value="ECO:0007669"/>
    <property type="project" value="TreeGrafter"/>
</dbReference>
<evidence type="ECO:0000256" key="3">
    <source>
        <dbReference type="ARBA" id="ARBA00022814"/>
    </source>
</evidence>
<protein>
    <recommendedName>
        <fullName evidence="7">Transcription termination/antitermination protein NusA</fullName>
    </recommendedName>
</protein>
<evidence type="ECO:0000256" key="1">
    <source>
        <dbReference type="ARBA" id="ARBA00022472"/>
    </source>
</evidence>
<evidence type="ECO:0000256" key="2">
    <source>
        <dbReference type="ARBA" id="ARBA00022490"/>
    </source>
</evidence>
<evidence type="ECO:0000256" key="6">
    <source>
        <dbReference type="ARBA" id="ARBA00023163"/>
    </source>
</evidence>
<comment type="similarity">
    <text evidence="7">Belongs to the NusA family.</text>
</comment>
<dbReference type="GO" id="GO:0006353">
    <property type="term" value="P:DNA-templated transcription termination"/>
    <property type="evidence" value="ECO:0007669"/>
    <property type="project" value="UniProtKB-UniRule"/>
</dbReference>
<dbReference type="EMBL" id="CP036425">
    <property type="protein sequence ID" value="QDU32935.1"/>
    <property type="molecule type" value="Genomic_DNA"/>
</dbReference>
<dbReference type="Pfam" id="PF08529">
    <property type="entry name" value="NusA_N"/>
    <property type="match status" value="1"/>
</dbReference>
<dbReference type="InterPro" id="IPR013735">
    <property type="entry name" value="TF_NusA_N"/>
</dbReference>
<dbReference type="PROSITE" id="PS50126">
    <property type="entry name" value="S1"/>
    <property type="match status" value="1"/>
</dbReference>
<dbReference type="InterPro" id="IPR009019">
    <property type="entry name" value="KH_sf_prok-type"/>
</dbReference>
<evidence type="ECO:0000256" key="4">
    <source>
        <dbReference type="ARBA" id="ARBA00022884"/>
    </source>
</evidence>
<dbReference type="SUPFAM" id="SSF50249">
    <property type="entry name" value="Nucleic acid-binding proteins"/>
    <property type="match status" value="1"/>
</dbReference>
<keyword evidence="5 7" id="KW-0805">Transcription regulation</keyword>
<dbReference type="KEGG" id="pcor:KS4_09740"/>
<accession>A0A517YRU1</accession>
<dbReference type="AlphaFoldDB" id="A0A517YRU1"/>
<feature type="domain" description="S1 motif" evidence="9">
    <location>
        <begin position="106"/>
        <end position="170"/>
    </location>
</feature>
<organism evidence="10 11">
    <name type="scientific">Poriferisphaera corsica</name>
    <dbReference type="NCBI Taxonomy" id="2528020"/>
    <lineage>
        <taxon>Bacteria</taxon>
        <taxon>Pseudomonadati</taxon>
        <taxon>Planctomycetota</taxon>
        <taxon>Phycisphaerae</taxon>
        <taxon>Phycisphaerales</taxon>
        <taxon>Phycisphaeraceae</taxon>
        <taxon>Poriferisphaera</taxon>
    </lineage>
</organism>
<dbReference type="Gene3D" id="3.30.1480.10">
    <property type="entry name" value="NusA, N-terminal domain"/>
    <property type="match status" value="1"/>
</dbReference>
<dbReference type="Pfam" id="PF13184">
    <property type="entry name" value="KH_NusA_1st"/>
    <property type="match status" value="1"/>
</dbReference>
<dbReference type="PANTHER" id="PTHR22648">
    <property type="entry name" value="TRANSCRIPTION TERMINATION FACTOR NUSA"/>
    <property type="match status" value="1"/>
</dbReference>
<dbReference type="HAMAP" id="MF_00945_B">
    <property type="entry name" value="NusA_B"/>
    <property type="match status" value="1"/>
</dbReference>
<dbReference type="Gene3D" id="2.40.50.140">
    <property type="entry name" value="Nucleic acid-binding proteins"/>
    <property type="match status" value="1"/>
</dbReference>
<dbReference type="GO" id="GO:0031564">
    <property type="term" value="P:transcription antitermination"/>
    <property type="evidence" value="ECO:0007669"/>
    <property type="project" value="UniProtKB-UniRule"/>
</dbReference>
<dbReference type="SMART" id="SM00322">
    <property type="entry name" value="KH"/>
    <property type="match status" value="2"/>
</dbReference>
<evidence type="ECO:0000259" key="9">
    <source>
        <dbReference type="PROSITE" id="PS50126"/>
    </source>
</evidence>
<comment type="subunit">
    <text evidence="7">Monomer. Binds directly to the core enzyme of the DNA-dependent RNA polymerase and to nascent RNA.</text>
</comment>
<comment type="subcellular location">
    <subcellularLocation>
        <location evidence="7">Cytoplasm</location>
    </subcellularLocation>
</comment>
<dbReference type="GO" id="GO:0003723">
    <property type="term" value="F:RNA binding"/>
    <property type="evidence" value="ECO:0007669"/>
    <property type="project" value="UniProtKB-UniRule"/>
</dbReference>
<dbReference type="PANTHER" id="PTHR22648:SF0">
    <property type="entry name" value="TRANSCRIPTION TERMINATION_ANTITERMINATION PROTEIN NUSA"/>
    <property type="match status" value="1"/>
</dbReference>
<keyword evidence="11" id="KW-1185">Reference proteome</keyword>
<feature type="region of interest" description="Disordered" evidence="8">
    <location>
        <begin position="382"/>
        <end position="410"/>
    </location>
</feature>
<dbReference type="GO" id="GO:0003700">
    <property type="term" value="F:DNA-binding transcription factor activity"/>
    <property type="evidence" value="ECO:0007669"/>
    <property type="project" value="InterPro"/>
</dbReference>
<evidence type="ECO:0000313" key="11">
    <source>
        <dbReference type="Proteomes" id="UP000317369"/>
    </source>
</evidence>
<dbReference type="InterPro" id="IPR003029">
    <property type="entry name" value="S1_domain"/>
</dbReference>
<dbReference type="FunFam" id="3.30.300.20:FF:000005">
    <property type="entry name" value="Transcription termination/antitermination protein NusA"/>
    <property type="match status" value="1"/>
</dbReference>
<dbReference type="NCBIfam" id="TIGR01953">
    <property type="entry name" value="NusA"/>
    <property type="match status" value="1"/>
</dbReference>
<keyword evidence="4 7" id="KW-0694">RNA-binding</keyword>
<dbReference type="CDD" id="cd02134">
    <property type="entry name" value="KH-II_NusA_rpt1"/>
    <property type="match status" value="1"/>
</dbReference>
<reference evidence="10 11" key="1">
    <citation type="submission" date="2019-02" db="EMBL/GenBank/DDBJ databases">
        <title>Deep-cultivation of Planctomycetes and their phenomic and genomic characterization uncovers novel biology.</title>
        <authorList>
            <person name="Wiegand S."/>
            <person name="Jogler M."/>
            <person name="Boedeker C."/>
            <person name="Pinto D."/>
            <person name="Vollmers J."/>
            <person name="Rivas-Marin E."/>
            <person name="Kohn T."/>
            <person name="Peeters S.H."/>
            <person name="Heuer A."/>
            <person name="Rast P."/>
            <person name="Oberbeckmann S."/>
            <person name="Bunk B."/>
            <person name="Jeske O."/>
            <person name="Meyerdierks A."/>
            <person name="Storesund J.E."/>
            <person name="Kallscheuer N."/>
            <person name="Luecker S."/>
            <person name="Lage O.M."/>
            <person name="Pohl T."/>
            <person name="Merkel B.J."/>
            <person name="Hornburger P."/>
            <person name="Mueller R.-W."/>
            <person name="Bruemmer F."/>
            <person name="Labrenz M."/>
            <person name="Spormann A.M."/>
            <person name="Op den Camp H."/>
            <person name="Overmann J."/>
            <person name="Amann R."/>
            <person name="Jetten M.S.M."/>
            <person name="Mascher T."/>
            <person name="Medema M.H."/>
            <person name="Devos D.P."/>
            <person name="Kaster A.-K."/>
            <person name="Ovreas L."/>
            <person name="Rohde M."/>
            <person name="Galperin M.Y."/>
            <person name="Jogler C."/>
        </authorList>
    </citation>
    <scope>NUCLEOTIDE SEQUENCE [LARGE SCALE GENOMIC DNA]</scope>
    <source>
        <strain evidence="10 11">KS4</strain>
    </source>
</reference>
<keyword evidence="2 7" id="KW-0963">Cytoplasm</keyword>
<dbReference type="SUPFAM" id="SSF54814">
    <property type="entry name" value="Prokaryotic type KH domain (KH-domain type II)"/>
    <property type="match status" value="2"/>
</dbReference>
<dbReference type="InterPro" id="IPR010213">
    <property type="entry name" value="TF_NusA"/>
</dbReference>
<evidence type="ECO:0000256" key="7">
    <source>
        <dbReference type="HAMAP-Rule" id="MF_00945"/>
    </source>
</evidence>
<name>A0A517YRU1_9BACT</name>
<evidence type="ECO:0000313" key="10">
    <source>
        <dbReference type="EMBL" id="QDU32935.1"/>
    </source>
</evidence>
<proteinExistence type="inferred from homology"/>
<dbReference type="Proteomes" id="UP000317369">
    <property type="component" value="Chromosome"/>
</dbReference>
<sequence>MNSSEMLRLIDSISRERNVDKDALFADIEQAMVSAARKHFNTEGTEEFRSEVDRLTGQIRLWHEEEEIDLAELGRIPAQTAKQVMIQRFREDERSSIYNEFADRVGELVTGMAQRYEGGALVAQIGRAEGFMPRSEQIPGEQHQAGERVRCLILDVRESGNQVKIVLSRASTEFIRRLFEVEVPEVSERIIEIKAMSREPGHRTKIAVSSIDSKVDAVGACVGVRGSRIKNIVDELGGEKIDIVRWNESSQILIQNALKPAEVVEISLCFELGRATVVVADDQLSLAIGKRGQNVRLAARLTNWDIDILTPPEYTKNLDAMETCLRTVEGMDDTTIDKLAALGVISVFDIEEVGGEYLAEQLAIESELAEKMVDASIERGKTLSEEQAKEKDAAAKRKASEQDEISSMPGAAQAAAILGDLVTPAPETAPESTPESISENAPEDEAAPTEEAAGEAEVTAEVEEEAEEAPKTPETPAADEGGSIVDMLEKQHEDAATGEAEASEEEKAE</sequence>
<dbReference type="InterPro" id="IPR015946">
    <property type="entry name" value="KH_dom-like_a/b"/>
</dbReference>
<gene>
    <name evidence="7" type="primary">nusA</name>
    <name evidence="10" type="ORF">KS4_09740</name>
</gene>
<dbReference type="InterPro" id="IPR004087">
    <property type="entry name" value="KH_dom"/>
</dbReference>
<keyword evidence="3 7" id="KW-0889">Transcription antitermination</keyword>
<dbReference type="InterPro" id="IPR012340">
    <property type="entry name" value="NA-bd_OB-fold"/>
</dbReference>
<feature type="compositionally biased region" description="Low complexity" evidence="8">
    <location>
        <begin position="424"/>
        <end position="439"/>
    </location>
</feature>
<evidence type="ECO:0000256" key="5">
    <source>
        <dbReference type="ARBA" id="ARBA00023015"/>
    </source>
</evidence>
<dbReference type="Pfam" id="PF26594">
    <property type="entry name" value="KH_NusA_2nd"/>
    <property type="match status" value="1"/>
</dbReference>
<dbReference type="InterPro" id="IPR030842">
    <property type="entry name" value="TF_NusA_bacterial"/>
</dbReference>
<dbReference type="SUPFAM" id="SSF69705">
    <property type="entry name" value="Transcription factor NusA, N-terminal domain"/>
    <property type="match status" value="1"/>
</dbReference>
<keyword evidence="1 7" id="KW-0806">Transcription termination</keyword>
<keyword evidence="6 7" id="KW-0804">Transcription</keyword>
<feature type="compositionally biased region" description="Basic and acidic residues" evidence="8">
    <location>
        <begin position="382"/>
        <end position="401"/>
    </location>
</feature>
<dbReference type="CDD" id="cd04455">
    <property type="entry name" value="S1_NusA"/>
    <property type="match status" value="1"/>
</dbReference>
<dbReference type="InterPro" id="IPR058582">
    <property type="entry name" value="KH_NusA_2nd"/>
</dbReference>
<dbReference type="FunFam" id="3.30.300.20:FF:000002">
    <property type="entry name" value="Transcription termination/antitermination protein NusA"/>
    <property type="match status" value="1"/>
</dbReference>
<dbReference type="CDD" id="cd22529">
    <property type="entry name" value="KH-II_NusA_rpt2"/>
    <property type="match status" value="1"/>
</dbReference>
<dbReference type="Gene3D" id="3.30.300.20">
    <property type="match status" value="2"/>
</dbReference>
<dbReference type="InterPro" id="IPR025249">
    <property type="entry name" value="TF_NusA_KH_1st"/>
</dbReference>
<dbReference type="InterPro" id="IPR036555">
    <property type="entry name" value="NusA_N_sf"/>
</dbReference>
<feature type="region of interest" description="Disordered" evidence="8">
    <location>
        <begin position="424"/>
        <end position="509"/>
    </location>
</feature>
<evidence type="ECO:0000256" key="8">
    <source>
        <dbReference type="SAM" id="MobiDB-lite"/>
    </source>
</evidence>
<feature type="compositionally biased region" description="Acidic residues" evidence="8">
    <location>
        <begin position="441"/>
        <end position="467"/>
    </location>
</feature>
<dbReference type="RefSeq" id="WP_200761576.1">
    <property type="nucleotide sequence ID" value="NZ_CP036425.1"/>
</dbReference>